<accession>A0ABV8UI80</accession>
<feature type="domain" description="UPF0261" evidence="1">
    <location>
        <begin position="3"/>
        <end position="172"/>
    </location>
</feature>
<dbReference type="InterPro" id="IPR008322">
    <property type="entry name" value="UPF0261"/>
</dbReference>
<dbReference type="EMBL" id="JBHSCW010000002">
    <property type="protein sequence ID" value="MFC4350744.1"/>
    <property type="molecule type" value="Genomic_DNA"/>
</dbReference>
<protein>
    <submittedName>
        <fullName evidence="3">Tm-1-like ATP-binding domain-containing protein</fullName>
    </submittedName>
</protein>
<feature type="domain" description="UPF0261" evidence="2">
    <location>
        <begin position="183"/>
        <end position="398"/>
    </location>
</feature>
<dbReference type="NCBIfam" id="NF002673">
    <property type="entry name" value="PRK02399.1-1"/>
    <property type="match status" value="1"/>
</dbReference>
<comment type="caution">
    <text evidence="3">The sequence shown here is derived from an EMBL/GenBank/DDBJ whole genome shotgun (WGS) entry which is preliminary data.</text>
</comment>
<dbReference type="RefSeq" id="WP_382421089.1">
    <property type="nucleotide sequence ID" value="NZ_JBHSCW010000002.1"/>
</dbReference>
<dbReference type="InterPro" id="IPR044122">
    <property type="entry name" value="UPF0261_N"/>
</dbReference>
<reference evidence="4" key="1">
    <citation type="journal article" date="2019" name="Int. J. Syst. Evol. Microbiol.">
        <title>The Global Catalogue of Microorganisms (GCM) 10K type strain sequencing project: providing services to taxonomists for standard genome sequencing and annotation.</title>
        <authorList>
            <consortium name="The Broad Institute Genomics Platform"/>
            <consortium name="The Broad Institute Genome Sequencing Center for Infectious Disease"/>
            <person name="Wu L."/>
            <person name="Ma J."/>
        </authorList>
    </citation>
    <scope>NUCLEOTIDE SEQUENCE [LARGE SCALE GENOMIC DNA]</scope>
    <source>
        <strain evidence="4">CECT 8472</strain>
    </source>
</reference>
<dbReference type="Pfam" id="PF06792">
    <property type="entry name" value="UPF0261"/>
    <property type="match status" value="1"/>
</dbReference>
<gene>
    <name evidence="3" type="ORF">ACFOW6_04215</name>
</gene>
<dbReference type="PIRSF" id="PIRSF033271">
    <property type="entry name" value="UCP033271"/>
    <property type="match status" value="1"/>
</dbReference>
<evidence type="ECO:0000259" key="2">
    <source>
        <dbReference type="Pfam" id="PF23189"/>
    </source>
</evidence>
<dbReference type="Proteomes" id="UP001595799">
    <property type="component" value="Unassembled WGS sequence"/>
</dbReference>
<dbReference type="Gene3D" id="3.40.50.12030">
    <property type="entry name" value="Uncharacterised protein family UPF0261, NC domain"/>
    <property type="match status" value="1"/>
</dbReference>
<evidence type="ECO:0000313" key="4">
    <source>
        <dbReference type="Proteomes" id="UP001595799"/>
    </source>
</evidence>
<dbReference type="PANTHER" id="PTHR31862">
    <property type="entry name" value="UPF0261 DOMAIN PROTEIN (AFU_ORTHOLOGUE AFUA_1G10120)"/>
    <property type="match status" value="1"/>
</dbReference>
<name>A0ABV8UI80_9PROT</name>
<dbReference type="PANTHER" id="PTHR31862:SF1">
    <property type="entry name" value="UPF0261 DOMAIN PROTEIN (AFU_ORTHOLOGUE AFUA_1G10120)"/>
    <property type="match status" value="1"/>
</dbReference>
<dbReference type="CDD" id="cd15488">
    <property type="entry name" value="Tm-1-like"/>
    <property type="match status" value="1"/>
</dbReference>
<proteinExistence type="predicted"/>
<evidence type="ECO:0000259" key="1">
    <source>
        <dbReference type="Pfam" id="PF06792"/>
    </source>
</evidence>
<organism evidence="3 4">
    <name type="scientific">Fodinicurvata halophila</name>
    <dbReference type="NCBI Taxonomy" id="1419723"/>
    <lineage>
        <taxon>Bacteria</taxon>
        <taxon>Pseudomonadati</taxon>
        <taxon>Pseudomonadota</taxon>
        <taxon>Alphaproteobacteria</taxon>
        <taxon>Rhodospirillales</taxon>
        <taxon>Rhodovibrionaceae</taxon>
        <taxon>Fodinicurvata</taxon>
    </lineage>
</organism>
<dbReference type="NCBIfam" id="NF002674">
    <property type="entry name" value="PRK02399.1-2"/>
    <property type="match status" value="1"/>
</dbReference>
<dbReference type="InterPro" id="IPR056778">
    <property type="entry name" value="UPF0261_C"/>
</dbReference>
<keyword evidence="4" id="KW-1185">Reference proteome</keyword>
<dbReference type="Gene3D" id="3.40.50.12020">
    <property type="entry name" value="Uncharacterised protein family UPF0261, NN domain"/>
    <property type="match status" value="1"/>
</dbReference>
<dbReference type="InterPro" id="IPR051353">
    <property type="entry name" value="Tobamovirus_resist_UPF0261"/>
</dbReference>
<evidence type="ECO:0000313" key="3">
    <source>
        <dbReference type="EMBL" id="MFC4350744.1"/>
    </source>
</evidence>
<sequence length="401" mass="41442">MTTAYVIGTADTKGAELSFVADVLQRHGITVHSVDISTGSTDQGKDTTAAEVAACHPSGANAVIGLEDRGTAVTAMAEALSIWLSGRSDVDAVIGLGGSGGSAMIAPAMQQLPIGIPKLLVSTVASGNVSAYVGTSDITMVYPVVDISGLNSISRRVLANAAGALAGMLAAQADGDSPDDHRGTIALTMFGVTTPCVQAVSYALQSDYECLVFHATGVGGRSMEKLVDSGAIEAVVDISTTEILDHIVGGTCDAGSERLSAILRCGTPWIGSVGALDMVNFREPASVPSKFAGRLFHQHNPSVTLMRASAEEMAAAGRWLAEKINLSPGPVRLVIPEGGVSMLDAPGQPFHAPDANEAMINAIEESFQEKADHKLVKAPLHINDPSFASLLVEEVRSVLKT</sequence>
<dbReference type="Pfam" id="PF23189">
    <property type="entry name" value="UPF0261_C"/>
    <property type="match status" value="1"/>
</dbReference>